<reference evidence="2 3" key="1">
    <citation type="submission" date="2019-08" db="EMBL/GenBank/DDBJ databases">
        <title>Deep-cultivation of Planctomycetes and their phenomic and genomic characterization uncovers novel biology.</title>
        <authorList>
            <person name="Wiegand S."/>
            <person name="Jogler M."/>
            <person name="Boedeker C."/>
            <person name="Pinto D."/>
            <person name="Vollmers J."/>
            <person name="Rivas-Marin E."/>
            <person name="Kohn T."/>
            <person name="Peeters S.H."/>
            <person name="Heuer A."/>
            <person name="Rast P."/>
            <person name="Oberbeckmann S."/>
            <person name="Bunk B."/>
            <person name="Jeske O."/>
            <person name="Meyerdierks A."/>
            <person name="Storesund J.E."/>
            <person name="Kallscheuer N."/>
            <person name="Luecker S."/>
            <person name="Lage O.M."/>
            <person name="Pohl T."/>
            <person name="Merkel B.J."/>
            <person name="Hornburger P."/>
            <person name="Mueller R.-W."/>
            <person name="Bruemmer F."/>
            <person name="Labrenz M."/>
            <person name="Spormann A.M."/>
            <person name="Op Den Camp H."/>
            <person name="Overmann J."/>
            <person name="Amann R."/>
            <person name="Jetten M.S.M."/>
            <person name="Mascher T."/>
            <person name="Medema M.H."/>
            <person name="Devos D.P."/>
            <person name="Kaster A.-K."/>
            <person name="Ovreas L."/>
            <person name="Rohde M."/>
            <person name="Galperin M.Y."/>
            <person name="Jogler C."/>
        </authorList>
    </citation>
    <scope>NUCLEOTIDE SEQUENCE [LARGE SCALE GENOMIC DNA]</scope>
    <source>
        <strain evidence="2 3">LF1</strain>
    </source>
</reference>
<feature type="transmembrane region" description="Helical" evidence="1">
    <location>
        <begin position="240"/>
        <end position="266"/>
    </location>
</feature>
<feature type="transmembrane region" description="Helical" evidence="1">
    <location>
        <begin position="90"/>
        <end position="109"/>
    </location>
</feature>
<evidence type="ECO:0000256" key="1">
    <source>
        <dbReference type="SAM" id="Phobius"/>
    </source>
</evidence>
<protein>
    <submittedName>
        <fullName evidence="2">ABC-2 family transporter protein</fullName>
    </submittedName>
</protein>
<accession>A0A5B1CMJ8</accession>
<dbReference type="AlphaFoldDB" id="A0A5B1CMJ8"/>
<keyword evidence="1" id="KW-1133">Transmembrane helix</keyword>
<sequence length="532" mass="58072">MASVSAENQSQTPSQSEGRTWIDRIDRWCETQGDRLTPILVKETRQALKSRQFVVTFSVLLVAALAWTIIGSLSMMPAIYDSPSASRMLIGYYIVLAIPMLIVVPMAAYRSLEGEIDDGTLELLSITVLSPWQIVLGKLASASLQMLLYFVALFPCVAYAYTLRGVDLPTVGIIVSVLLVAGLLLTIAALFFAPLSRGRSGRIMTLLALLCVLIAAEWGLAVMVIGMILYGNPLTTDQLFFAVIASVSIAVSLGHLMLVATAAQLTPESENRSTHLRVSLLLLTAIVMGLAVLAMEMLDEMGPVIAFCFCLGLAGLWTLTSSMMCAESAIVTPRVRRQLPSSFLARMTLTWLTPGPTTGLVFSAICVSIITSAIVVGASYYNTSAQNFVPASAFQFFQRLCISYSVYLIGMLIAVRWLISIIRINNHPRVELGIAALIAVAVLSSLVPYSVGLHMNDYRNYEYSAWQITNWVWTIGQATDRPSQFIYVVIVGIVVAIALMVSLLLDPKLVFARRIATPKRVLEEQKRLAAES</sequence>
<gene>
    <name evidence="2" type="ORF">LF1_49710</name>
</gene>
<feature type="transmembrane region" description="Helical" evidence="1">
    <location>
        <begin position="53"/>
        <end position="70"/>
    </location>
</feature>
<comment type="caution">
    <text evidence="2">The sequence shown here is derived from an EMBL/GenBank/DDBJ whole genome shotgun (WGS) entry which is preliminary data.</text>
</comment>
<feature type="transmembrane region" description="Helical" evidence="1">
    <location>
        <begin position="430"/>
        <end position="451"/>
    </location>
</feature>
<name>A0A5B1CMJ8_9BACT</name>
<feature type="transmembrane region" description="Helical" evidence="1">
    <location>
        <begin position="485"/>
        <end position="505"/>
    </location>
</feature>
<feature type="transmembrane region" description="Helical" evidence="1">
    <location>
        <begin position="205"/>
        <end position="228"/>
    </location>
</feature>
<feature type="transmembrane region" description="Helical" evidence="1">
    <location>
        <begin position="173"/>
        <end position="193"/>
    </location>
</feature>
<keyword evidence="1" id="KW-0472">Membrane</keyword>
<feature type="transmembrane region" description="Helical" evidence="1">
    <location>
        <begin position="396"/>
        <end position="418"/>
    </location>
</feature>
<dbReference type="RefSeq" id="WP_068266155.1">
    <property type="nucleotide sequence ID" value="NZ_LWSK01000109.1"/>
</dbReference>
<dbReference type="OrthoDB" id="5524691at2"/>
<proteinExistence type="predicted"/>
<organism evidence="2 3">
    <name type="scientific">Rubripirellula obstinata</name>
    <dbReference type="NCBI Taxonomy" id="406547"/>
    <lineage>
        <taxon>Bacteria</taxon>
        <taxon>Pseudomonadati</taxon>
        <taxon>Planctomycetota</taxon>
        <taxon>Planctomycetia</taxon>
        <taxon>Pirellulales</taxon>
        <taxon>Pirellulaceae</taxon>
        <taxon>Rubripirellula</taxon>
    </lineage>
</organism>
<keyword evidence="3" id="KW-1185">Reference proteome</keyword>
<evidence type="ECO:0000313" key="3">
    <source>
        <dbReference type="Proteomes" id="UP000322699"/>
    </source>
</evidence>
<feature type="transmembrane region" description="Helical" evidence="1">
    <location>
        <begin position="304"/>
        <end position="330"/>
    </location>
</feature>
<dbReference type="Proteomes" id="UP000322699">
    <property type="component" value="Unassembled WGS sequence"/>
</dbReference>
<feature type="transmembrane region" description="Helical" evidence="1">
    <location>
        <begin position="139"/>
        <end position="161"/>
    </location>
</feature>
<evidence type="ECO:0000313" key="2">
    <source>
        <dbReference type="EMBL" id="KAA1262407.1"/>
    </source>
</evidence>
<feature type="transmembrane region" description="Helical" evidence="1">
    <location>
        <begin position="278"/>
        <end position="298"/>
    </location>
</feature>
<keyword evidence="1" id="KW-0812">Transmembrane</keyword>
<dbReference type="EMBL" id="VRLW01000001">
    <property type="protein sequence ID" value="KAA1262407.1"/>
    <property type="molecule type" value="Genomic_DNA"/>
</dbReference>
<feature type="transmembrane region" description="Helical" evidence="1">
    <location>
        <begin position="351"/>
        <end position="376"/>
    </location>
</feature>